<dbReference type="GO" id="GO:0098552">
    <property type="term" value="C:side of membrane"/>
    <property type="evidence" value="ECO:0007669"/>
    <property type="project" value="UniProtKB-KW"/>
</dbReference>
<gene>
    <name evidence="11" type="primary">LOC117144219</name>
</gene>
<evidence type="ECO:0000256" key="4">
    <source>
        <dbReference type="ARBA" id="ARBA00022729"/>
    </source>
</evidence>
<protein>
    <submittedName>
        <fullName evidence="11">Uncharacterized protein LOC117144219 isoform X1</fullName>
    </submittedName>
</protein>
<keyword evidence="4" id="KW-0732">Signal</keyword>
<evidence type="ECO:0000256" key="5">
    <source>
        <dbReference type="ARBA" id="ARBA00022989"/>
    </source>
</evidence>
<keyword evidence="7" id="KW-0325">Glycoprotein</keyword>
<evidence type="ECO:0000256" key="2">
    <source>
        <dbReference type="ARBA" id="ARBA00022622"/>
    </source>
</evidence>
<dbReference type="Proteomes" id="UP000515162">
    <property type="component" value="Chromosome 2L"/>
</dbReference>
<dbReference type="PANTHER" id="PTHR33562:SF23">
    <property type="entry name" value="PROTEIN QUIVER"/>
    <property type="match status" value="1"/>
</dbReference>
<dbReference type="InterPro" id="IPR045860">
    <property type="entry name" value="Snake_toxin-like_sf"/>
</dbReference>
<evidence type="ECO:0000256" key="6">
    <source>
        <dbReference type="ARBA" id="ARBA00023136"/>
    </source>
</evidence>
<dbReference type="InterPro" id="IPR031424">
    <property type="entry name" value="QVR-like"/>
</dbReference>
<evidence type="ECO:0000256" key="3">
    <source>
        <dbReference type="ARBA" id="ARBA00022692"/>
    </source>
</evidence>
<dbReference type="GeneID" id="117144219"/>
<dbReference type="GO" id="GO:0030431">
    <property type="term" value="P:sleep"/>
    <property type="evidence" value="ECO:0007669"/>
    <property type="project" value="InterPro"/>
</dbReference>
<evidence type="ECO:0000313" key="11">
    <source>
        <dbReference type="RefSeq" id="XP_033165168.1"/>
    </source>
</evidence>
<comment type="subcellular location">
    <subcellularLocation>
        <location evidence="1">Membrane</location>
        <topology evidence="1">Lipid-anchor</topology>
        <topology evidence="1">GPI-anchor</topology>
    </subcellularLocation>
</comment>
<dbReference type="RefSeq" id="XP_033165168.1">
    <property type="nucleotide sequence ID" value="XM_033309277.1"/>
</dbReference>
<feature type="transmembrane region" description="Helical" evidence="9">
    <location>
        <begin position="39"/>
        <end position="57"/>
    </location>
</feature>
<evidence type="ECO:0000256" key="8">
    <source>
        <dbReference type="ARBA" id="ARBA00023288"/>
    </source>
</evidence>
<keyword evidence="6 9" id="KW-0472">Membrane</keyword>
<sequence length="181" mass="20163">MKKTEKILINYYLQHQRWKKSIGNLVAATKNHKMAITTYAYAMCLVLAANLLSVNAIRCHQCNSHDNEDCGGLVVNTPRAQRDNQYLTDCVPPSGEVAFCRKTVINFEQNNERRIERSCGFIPEKIQNACFTADNEGYKQIICTCPDEGCNGASSLLSVRQLGYSLVGSVVSLALASMLRH</sequence>
<dbReference type="SUPFAM" id="SSF57302">
    <property type="entry name" value="Snake toxin-like"/>
    <property type="match status" value="1"/>
</dbReference>
<accession>A0A6P8K8L5</accession>
<keyword evidence="2" id="KW-0336">GPI-anchor</keyword>
<dbReference type="Pfam" id="PF17064">
    <property type="entry name" value="QVR"/>
    <property type="match status" value="1"/>
</dbReference>
<evidence type="ECO:0000256" key="7">
    <source>
        <dbReference type="ARBA" id="ARBA00023180"/>
    </source>
</evidence>
<proteinExistence type="predicted"/>
<name>A0A6P8K8L5_DROMA</name>
<dbReference type="GO" id="GO:0032222">
    <property type="term" value="P:regulation of synaptic transmission, cholinergic"/>
    <property type="evidence" value="ECO:0007669"/>
    <property type="project" value="InterPro"/>
</dbReference>
<dbReference type="PANTHER" id="PTHR33562">
    <property type="entry name" value="ATILLA, ISOFORM B-RELATED-RELATED"/>
    <property type="match status" value="1"/>
</dbReference>
<keyword evidence="3 9" id="KW-0812">Transmembrane</keyword>
<dbReference type="InterPro" id="IPR050975">
    <property type="entry name" value="Sleep_regulator"/>
</dbReference>
<keyword evidence="10" id="KW-1185">Reference proteome</keyword>
<keyword evidence="5 9" id="KW-1133">Transmembrane helix</keyword>
<evidence type="ECO:0000256" key="9">
    <source>
        <dbReference type="SAM" id="Phobius"/>
    </source>
</evidence>
<reference evidence="11" key="1">
    <citation type="submission" date="2025-08" db="UniProtKB">
        <authorList>
            <consortium name="RefSeq"/>
        </authorList>
    </citation>
    <scope>IDENTIFICATION</scope>
    <source>
        <strain evidence="11">Mau12</strain>
        <tissue evidence="11">Whole Body</tissue>
    </source>
</reference>
<evidence type="ECO:0000256" key="1">
    <source>
        <dbReference type="ARBA" id="ARBA00004589"/>
    </source>
</evidence>
<keyword evidence="8" id="KW-0449">Lipoprotein</keyword>
<evidence type="ECO:0000313" key="10">
    <source>
        <dbReference type="Proteomes" id="UP000515162"/>
    </source>
</evidence>
<dbReference type="AlphaFoldDB" id="A0A6P8K8L5"/>
<organism evidence="10 11">
    <name type="scientific">Drosophila mauritiana</name>
    <name type="common">Fruit fly</name>
    <dbReference type="NCBI Taxonomy" id="7226"/>
    <lineage>
        <taxon>Eukaryota</taxon>
        <taxon>Metazoa</taxon>
        <taxon>Ecdysozoa</taxon>
        <taxon>Arthropoda</taxon>
        <taxon>Hexapoda</taxon>
        <taxon>Insecta</taxon>
        <taxon>Pterygota</taxon>
        <taxon>Neoptera</taxon>
        <taxon>Endopterygota</taxon>
        <taxon>Diptera</taxon>
        <taxon>Brachycera</taxon>
        <taxon>Muscomorpha</taxon>
        <taxon>Ephydroidea</taxon>
        <taxon>Drosophilidae</taxon>
        <taxon>Drosophila</taxon>
        <taxon>Sophophora</taxon>
    </lineage>
</organism>